<evidence type="ECO:0000256" key="5">
    <source>
        <dbReference type="RuleBase" id="RU367022"/>
    </source>
</evidence>
<comment type="similarity">
    <text evidence="5">Belongs to the copper transporter (Ctr) (TC 1.A.56) family. SLC31A subfamily.</text>
</comment>
<dbReference type="PANTHER" id="PTHR12483">
    <property type="entry name" value="SOLUTE CARRIER FAMILY 31 COPPER TRANSPORTERS"/>
    <property type="match status" value="1"/>
</dbReference>
<feature type="transmembrane region" description="Helical" evidence="5">
    <location>
        <begin position="21"/>
        <end position="40"/>
    </location>
</feature>
<dbReference type="InterPro" id="IPR007274">
    <property type="entry name" value="Cop_transporter"/>
</dbReference>
<keyword evidence="3 5" id="KW-1133">Transmembrane helix</keyword>
<accession>A0AAW0C1S1</accession>
<comment type="caution">
    <text evidence="6">The sequence shown here is derived from an EMBL/GenBank/DDBJ whole genome shotgun (WGS) entry which is preliminary data.</text>
</comment>
<evidence type="ECO:0000256" key="3">
    <source>
        <dbReference type="ARBA" id="ARBA00022989"/>
    </source>
</evidence>
<keyword evidence="5" id="KW-0406">Ion transport</keyword>
<sequence>MLHRGFSGQTPHMQQMLNIKLNAPYALFFFILPILVLGHGDEDDATAEADMESATEMSMGMGTMKTAFHFTPGDTLWFEGWVPTSNGGMFAACLTLFLLAILERGIIAIRGGMEAFWKRKVRMAYETQVDPKEGEASGKNSTPIPRTAPFIPAHDLARGVMQAAQATLGFGLMLAVMTFQLAFLLSVVIGLGVGEAAFGRFSASAHIH</sequence>
<proteinExistence type="inferred from homology"/>
<organism evidence="6 7">
    <name type="scientific">Paramarasmius palmivorus</name>
    <dbReference type="NCBI Taxonomy" id="297713"/>
    <lineage>
        <taxon>Eukaryota</taxon>
        <taxon>Fungi</taxon>
        <taxon>Dikarya</taxon>
        <taxon>Basidiomycota</taxon>
        <taxon>Agaricomycotina</taxon>
        <taxon>Agaricomycetes</taxon>
        <taxon>Agaricomycetidae</taxon>
        <taxon>Agaricales</taxon>
        <taxon>Marasmiineae</taxon>
        <taxon>Marasmiaceae</taxon>
        <taxon>Paramarasmius</taxon>
    </lineage>
</organism>
<keyword evidence="5" id="KW-0186">Copper</keyword>
<comment type="subcellular location">
    <subcellularLocation>
        <location evidence="1 5">Membrane</location>
        <topology evidence="1 5">Multi-pass membrane protein</topology>
    </subcellularLocation>
</comment>
<dbReference type="GO" id="GO:0005375">
    <property type="term" value="F:copper ion transmembrane transporter activity"/>
    <property type="evidence" value="ECO:0007669"/>
    <property type="project" value="UniProtKB-UniRule"/>
</dbReference>
<dbReference type="Proteomes" id="UP001383192">
    <property type="component" value="Unassembled WGS sequence"/>
</dbReference>
<evidence type="ECO:0000256" key="2">
    <source>
        <dbReference type="ARBA" id="ARBA00022692"/>
    </source>
</evidence>
<dbReference type="AlphaFoldDB" id="A0AAW0C1S1"/>
<keyword evidence="2 5" id="KW-0812">Transmembrane</keyword>
<keyword evidence="4 5" id="KW-0472">Membrane</keyword>
<dbReference type="Pfam" id="PF04145">
    <property type="entry name" value="Ctr"/>
    <property type="match status" value="1"/>
</dbReference>
<keyword evidence="5" id="KW-0187">Copper transport</keyword>
<name>A0AAW0C1S1_9AGAR</name>
<protein>
    <recommendedName>
        <fullName evidence="5">Copper transport protein</fullName>
    </recommendedName>
</protein>
<feature type="transmembrane region" description="Helical" evidence="5">
    <location>
        <begin position="89"/>
        <end position="113"/>
    </location>
</feature>
<reference evidence="6 7" key="1">
    <citation type="submission" date="2024-01" db="EMBL/GenBank/DDBJ databases">
        <title>A draft genome for a cacao thread blight-causing isolate of Paramarasmius palmivorus.</title>
        <authorList>
            <person name="Baruah I.K."/>
            <person name="Bukari Y."/>
            <person name="Amoako-Attah I."/>
            <person name="Meinhardt L.W."/>
            <person name="Bailey B.A."/>
            <person name="Cohen S.P."/>
        </authorList>
    </citation>
    <scope>NUCLEOTIDE SEQUENCE [LARGE SCALE GENOMIC DNA]</scope>
    <source>
        <strain evidence="6 7">GH-12</strain>
    </source>
</reference>
<evidence type="ECO:0000256" key="4">
    <source>
        <dbReference type="ARBA" id="ARBA00023136"/>
    </source>
</evidence>
<gene>
    <name evidence="6" type="ORF">VNI00_013027</name>
</gene>
<evidence type="ECO:0000256" key="1">
    <source>
        <dbReference type="ARBA" id="ARBA00004141"/>
    </source>
</evidence>
<keyword evidence="5" id="KW-0813">Transport</keyword>
<dbReference type="EMBL" id="JAYKXP010000064">
    <property type="protein sequence ID" value="KAK7032469.1"/>
    <property type="molecule type" value="Genomic_DNA"/>
</dbReference>
<evidence type="ECO:0000313" key="7">
    <source>
        <dbReference type="Proteomes" id="UP001383192"/>
    </source>
</evidence>
<dbReference type="PANTHER" id="PTHR12483:SF27">
    <property type="entry name" value="COPPER TRANSPORT PROTEIN CTR1"/>
    <property type="match status" value="1"/>
</dbReference>
<feature type="transmembrane region" description="Helical" evidence="5">
    <location>
        <begin position="168"/>
        <end position="193"/>
    </location>
</feature>
<evidence type="ECO:0000313" key="6">
    <source>
        <dbReference type="EMBL" id="KAK7032469.1"/>
    </source>
</evidence>
<keyword evidence="7" id="KW-1185">Reference proteome</keyword>
<dbReference type="GO" id="GO:0005886">
    <property type="term" value="C:plasma membrane"/>
    <property type="evidence" value="ECO:0007669"/>
    <property type="project" value="TreeGrafter"/>
</dbReference>